<dbReference type="InterPro" id="IPR003829">
    <property type="entry name" value="Pirin_N_dom"/>
</dbReference>
<dbReference type="OrthoDB" id="198735at2759"/>
<evidence type="ECO:0008006" key="8">
    <source>
        <dbReference type="Google" id="ProtNLM"/>
    </source>
</evidence>
<dbReference type="PANTHER" id="PTHR13903">
    <property type="entry name" value="PIRIN-RELATED"/>
    <property type="match status" value="1"/>
</dbReference>
<keyword evidence="2" id="KW-0408">Iron</keyword>
<comment type="caution">
    <text evidence="6">The sequence shown here is derived from an EMBL/GenBank/DDBJ whole genome shotgun (WGS) entry which is preliminary data.</text>
</comment>
<evidence type="ECO:0000256" key="1">
    <source>
        <dbReference type="ARBA" id="ARBA00008416"/>
    </source>
</evidence>
<protein>
    <recommendedName>
        <fullName evidence="8">Pirin-like protein</fullName>
    </recommendedName>
</protein>
<proteinExistence type="inferred from homology"/>
<dbReference type="Gene3D" id="2.60.120.10">
    <property type="entry name" value="Jelly Rolls"/>
    <property type="match status" value="2"/>
</dbReference>
<reference evidence="6" key="1">
    <citation type="submission" date="2022-07" db="EMBL/GenBank/DDBJ databases">
        <title>Phylogenomic reconstructions and comparative analyses of Kickxellomycotina fungi.</title>
        <authorList>
            <person name="Reynolds N.K."/>
            <person name="Stajich J.E."/>
            <person name="Barry K."/>
            <person name="Grigoriev I.V."/>
            <person name="Crous P."/>
            <person name="Smith M.E."/>
        </authorList>
    </citation>
    <scope>NUCLEOTIDE SEQUENCE</scope>
    <source>
        <strain evidence="6">RSA 567</strain>
    </source>
</reference>
<dbReference type="AlphaFoldDB" id="A0A9W8B099"/>
<evidence type="ECO:0000256" key="3">
    <source>
        <dbReference type="RuleBase" id="RU003457"/>
    </source>
</evidence>
<feature type="binding site" evidence="2">
    <location>
        <position position="61"/>
    </location>
    <ligand>
        <name>Fe cation</name>
        <dbReference type="ChEBI" id="CHEBI:24875"/>
    </ligand>
</feature>
<dbReference type="InterPro" id="IPR014710">
    <property type="entry name" value="RmlC-like_jellyroll"/>
</dbReference>
<keyword evidence="2" id="KW-0479">Metal-binding</keyword>
<keyword evidence="7" id="KW-1185">Reference proteome</keyword>
<dbReference type="InterPro" id="IPR008778">
    <property type="entry name" value="Pirin_C_dom"/>
</dbReference>
<dbReference type="InterPro" id="IPR012093">
    <property type="entry name" value="Pirin"/>
</dbReference>
<evidence type="ECO:0000259" key="4">
    <source>
        <dbReference type="Pfam" id="PF02678"/>
    </source>
</evidence>
<dbReference type="CDD" id="cd02909">
    <property type="entry name" value="cupin_pirin_N"/>
    <property type="match status" value="1"/>
</dbReference>
<name>A0A9W8B099_9FUNG</name>
<evidence type="ECO:0000256" key="2">
    <source>
        <dbReference type="PIRSR" id="PIRSR006232-1"/>
    </source>
</evidence>
<feature type="binding site" evidence="2">
    <location>
        <position position="105"/>
    </location>
    <ligand>
        <name>Fe cation</name>
        <dbReference type="ChEBI" id="CHEBI:24875"/>
    </ligand>
</feature>
<dbReference type="PANTHER" id="PTHR13903:SF31">
    <property type="entry name" value="CUPIN-DOMAIN CONTAINING PROTEIN"/>
    <property type="match status" value="1"/>
</dbReference>
<feature type="domain" description="Pirin N-terminal" evidence="4">
    <location>
        <begin position="22"/>
        <end position="125"/>
    </location>
</feature>
<dbReference type="Pfam" id="PF05726">
    <property type="entry name" value="Pirin_C"/>
    <property type="match status" value="1"/>
</dbReference>
<comment type="similarity">
    <text evidence="1 3">Belongs to the pirin family.</text>
</comment>
<dbReference type="EMBL" id="JANBQB010000545">
    <property type="protein sequence ID" value="KAJ1975285.1"/>
    <property type="molecule type" value="Genomic_DNA"/>
</dbReference>
<dbReference type="SUPFAM" id="SSF51182">
    <property type="entry name" value="RmlC-like cupins"/>
    <property type="match status" value="1"/>
</dbReference>
<evidence type="ECO:0000313" key="7">
    <source>
        <dbReference type="Proteomes" id="UP001151582"/>
    </source>
</evidence>
<feature type="binding site" evidence="2">
    <location>
        <position position="59"/>
    </location>
    <ligand>
        <name>Fe cation</name>
        <dbReference type="ChEBI" id="CHEBI:24875"/>
    </ligand>
</feature>
<dbReference type="CDD" id="cd02247">
    <property type="entry name" value="cupin_pirin_C"/>
    <property type="match status" value="1"/>
</dbReference>
<comment type="cofactor">
    <cofactor evidence="2">
        <name>Fe cation</name>
        <dbReference type="ChEBI" id="CHEBI:24875"/>
    </cofactor>
    <text evidence="2">Binds 1 Fe cation per subunit.</text>
</comment>
<organism evidence="6 7">
    <name type="scientific">Dimargaris verticillata</name>
    <dbReference type="NCBI Taxonomy" id="2761393"/>
    <lineage>
        <taxon>Eukaryota</taxon>
        <taxon>Fungi</taxon>
        <taxon>Fungi incertae sedis</taxon>
        <taxon>Zoopagomycota</taxon>
        <taxon>Kickxellomycotina</taxon>
        <taxon>Dimargaritomycetes</taxon>
        <taxon>Dimargaritales</taxon>
        <taxon>Dimargaritaceae</taxon>
        <taxon>Dimargaris</taxon>
    </lineage>
</organism>
<feature type="domain" description="Pirin C-terminal" evidence="5">
    <location>
        <begin position="182"/>
        <end position="299"/>
    </location>
</feature>
<sequence>MLKAIAHTVFAQAQREGGGFLVHRALGGSRLPDLDPFLMLDHMGPMHYKPGEAIGAPDHPHRGFETVTYVIKGEMQHLDSHGNKGDLKEGWVQWMTAGSGVVHSEMPSDRIYREGGTVEGFQLWVNLPAKDKRIPPRYQDTPADKIPVVTVADNSAVSIKVMAGEAEAIKGPIETRFPIVFLDIRMDAGAKPYQLKLPSGLHGFIYVFEGDDGALLVGPESAPLKKFDLGVINSKYLNQQDSANVFIQLALKSANAGVRCLVVAGTPLREKVARYGPFVMNTQDEIIEAFMDYQAGKMGAIDGAAERQRQTEAALTKSSQN</sequence>
<accession>A0A9W8B099</accession>
<evidence type="ECO:0000259" key="5">
    <source>
        <dbReference type="Pfam" id="PF05726"/>
    </source>
</evidence>
<dbReference type="InterPro" id="IPR011051">
    <property type="entry name" value="RmlC_Cupin_sf"/>
</dbReference>
<feature type="binding site" evidence="2">
    <location>
        <position position="103"/>
    </location>
    <ligand>
        <name>Fe cation</name>
        <dbReference type="ChEBI" id="CHEBI:24875"/>
    </ligand>
</feature>
<gene>
    <name evidence="6" type="ORF">H4R34_004393</name>
</gene>
<dbReference type="Pfam" id="PF02678">
    <property type="entry name" value="Pirin"/>
    <property type="match status" value="1"/>
</dbReference>
<dbReference type="PIRSF" id="PIRSF006232">
    <property type="entry name" value="Pirin"/>
    <property type="match status" value="1"/>
</dbReference>
<dbReference type="GO" id="GO:0046872">
    <property type="term" value="F:metal ion binding"/>
    <property type="evidence" value="ECO:0007669"/>
    <property type="project" value="UniProtKB-KW"/>
</dbReference>
<dbReference type="Proteomes" id="UP001151582">
    <property type="component" value="Unassembled WGS sequence"/>
</dbReference>
<evidence type="ECO:0000313" key="6">
    <source>
        <dbReference type="EMBL" id="KAJ1975285.1"/>
    </source>
</evidence>